<evidence type="ECO:0000256" key="1">
    <source>
        <dbReference type="SAM" id="MobiDB-lite"/>
    </source>
</evidence>
<comment type="caution">
    <text evidence="2">The sequence shown here is derived from an EMBL/GenBank/DDBJ whole genome shotgun (WGS) entry which is preliminary data.</text>
</comment>
<proteinExistence type="predicted"/>
<accession>A0AAD9EV16</accession>
<dbReference type="Proteomes" id="UP001228049">
    <property type="component" value="Unassembled WGS sequence"/>
</dbReference>
<organism evidence="2 3">
    <name type="scientific">Dissostichus eleginoides</name>
    <name type="common">Patagonian toothfish</name>
    <name type="synonym">Dissostichus amissus</name>
    <dbReference type="NCBI Taxonomy" id="100907"/>
    <lineage>
        <taxon>Eukaryota</taxon>
        <taxon>Metazoa</taxon>
        <taxon>Chordata</taxon>
        <taxon>Craniata</taxon>
        <taxon>Vertebrata</taxon>
        <taxon>Euteleostomi</taxon>
        <taxon>Actinopterygii</taxon>
        <taxon>Neopterygii</taxon>
        <taxon>Teleostei</taxon>
        <taxon>Neoteleostei</taxon>
        <taxon>Acanthomorphata</taxon>
        <taxon>Eupercaria</taxon>
        <taxon>Perciformes</taxon>
        <taxon>Notothenioidei</taxon>
        <taxon>Nototheniidae</taxon>
        <taxon>Dissostichus</taxon>
    </lineage>
</organism>
<gene>
    <name evidence="2" type="ORF">KUDE01_006643</name>
</gene>
<feature type="non-terminal residue" evidence="2">
    <location>
        <position position="94"/>
    </location>
</feature>
<name>A0AAD9EV16_DISEL</name>
<evidence type="ECO:0000313" key="3">
    <source>
        <dbReference type="Proteomes" id="UP001228049"/>
    </source>
</evidence>
<evidence type="ECO:0000313" key="2">
    <source>
        <dbReference type="EMBL" id="KAK1874895.1"/>
    </source>
</evidence>
<protein>
    <submittedName>
        <fullName evidence="2">Contactin-2</fullName>
    </submittedName>
</protein>
<keyword evidence="3" id="KW-1185">Reference proteome</keyword>
<reference evidence="2" key="1">
    <citation type="submission" date="2023-04" db="EMBL/GenBank/DDBJ databases">
        <title>Chromosome-level genome of Chaenocephalus aceratus.</title>
        <authorList>
            <person name="Park H."/>
        </authorList>
    </citation>
    <scope>NUCLEOTIDE SEQUENCE</scope>
    <source>
        <strain evidence="2">DE</strain>
        <tissue evidence="2">Muscle</tissue>
    </source>
</reference>
<dbReference type="AlphaFoldDB" id="A0AAD9EV16"/>
<dbReference type="EMBL" id="JASDAP010000486">
    <property type="protein sequence ID" value="KAK1874895.1"/>
    <property type="molecule type" value="Genomic_DNA"/>
</dbReference>
<sequence>MILGNVQSLRNKVDELQGNVRFQKNFRDCSVLAFTETWLTDCNQDNDLFIDGFGAPFRLDRKAEVTGKTQGGGIIEPSQPWTSSAPRTKERVGQ</sequence>
<feature type="region of interest" description="Disordered" evidence="1">
    <location>
        <begin position="66"/>
        <end position="94"/>
    </location>
</feature>